<organism evidence="3 4">
    <name type="scientific">Haloactinomyces albus</name>
    <dbReference type="NCBI Taxonomy" id="1352928"/>
    <lineage>
        <taxon>Bacteria</taxon>
        <taxon>Bacillati</taxon>
        <taxon>Actinomycetota</taxon>
        <taxon>Actinomycetes</taxon>
        <taxon>Actinopolysporales</taxon>
        <taxon>Actinopolysporaceae</taxon>
        <taxon>Haloactinomyces</taxon>
    </lineage>
</organism>
<dbReference type="InterPro" id="IPR027275">
    <property type="entry name" value="PRC-brl_dom"/>
</dbReference>
<dbReference type="InterPro" id="IPR014747">
    <property type="entry name" value="Bac_photo_RC_H_C"/>
</dbReference>
<evidence type="ECO:0000259" key="2">
    <source>
        <dbReference type="Pfam" id="PF05239"/>
    </source>
</evidence>
<dbReference type="EMBL" id="JAVDXW010000001">
    <property type="protein sequence ID" value="MDR7301457.1"/>
    <property type="molecule type" value="Genomic_DNA"/>
</dbReference>
<dbReference type="RefSeq" id="WP_310271981.1">
    <property type="nucleotide sequence ID" value="NZ_JAVDXW010000001.1"/>
</dbReference>
<sequence length="178" mass="19934">MIEARYMDDATRAQELIGNDVYGRDGDKLGRVGHVYVDDATHHPEWVTVRTGLFGMRESFVPLAGASTHEHRIDLDVSGERVKEAPRVEAEHGHLSEQEGRDLYSYYGIERPTTGAPQPVSARQQAEGPTPGRNPAGRAIEVVATETGRHHRSESAPEDRRLIPRPDRTQQGKHRKEQ</sequence>
<feature type="domain" description="PRC-barrel" evidence="2">
    <location>
        <begin position="11"/>
        <end position="80"/>
    </location>
</feature>
<dbReference type="Pfam" id="PF05239">
    <property type="entry name" value="PRC"/>
    <property type="match status" value="1"/>
</dbReference>
<gene>
    <name evidence="3" type="ORF">JOF55_001638</name>
</gene>
<dbReference type="Gene3D" id="3.90.50.10">
    <property type="entry name" value="Photosynthetic Reaction Center, subunit H, domain 2"/>
    <property type="match status" value="1"/>
</dbReference>
<dbReference type="AlphaFoldDB" id="A0AAE3ZAR8"/>
<reference evidence="3" key="1">
    <citation type="submission" date="2023-07" db="EMBL/GenBank/DDBJ databases">
        <title>Sequencing the genomes of 1000 actinobacteria strains.</title>
        <authorList>
            <person name="Klenk H.-P."/>
        </authorList>
    </citation>
    <scope>NUCLEOTIDE SEQUENCE</scope>
    <source>
        <strain evidence="3">DSM 45977</strain>
    </source>
</reference>
<feature type="region of interest" description="Disordered" evidence="1">
    <location>
        <begin position="84"/>
        <end position="178"/>
    </location>
</feature>
<evidence type="ECO:0000313" key="3">
    <source>
        <dbReference type="EMBL" id="MDR7301457.1"/>
    </source>
</evidence>
<accession>A0AAE3ZAR8</accession>
<protein>
    <submittedName>
        <fullName evidence="3">Sporulation protein YlmC with PRC-barrel domain</fullName>
    </submittedName>
</protein>
<evidence type="ECO:0000256" key="1">
    <source>
        <dbReference type="SAM" id="MobiDB-lite"/>
    </source>
</evidence>
<dbReference type="InterPro" id="IPR011033">
    <property type="entry name" value="PRC_barrel-like_sf"/>
</dbReference>
<feature type="compositionally biased region" description="Basic and acidic residues" evidence="1">
    <location>
        <begin position="84"/>
        <end position="102"/>
    </location>
</feature>
<dbReference type="GO" id="GO:0030077">
    <property type="term" value="C:plasma membrane light-harvesting complex"/>
    <property type="evidence" value="ECO:0007669"/>
    <property type="project" value="InterPro"/>
</dbReference>
<evidence type="ECO:0000313" key="4">
    <source>
        <dbReference type="Proteomes" id="UP001180845"/>
    </source>
</evidence>
<comment type="caution">
    <text evidence="3">The sequence shown here is derived from an EMBL/GenBank/DDBJ whole genome shotgun (WGS) entry which is preliminary data.</text>
</comment>
<proteinExistence type="predicted"/>
<keyword evidence="4" id="KW-1185">Reference proteome</keyword>
<dbReference type="GO" id="GO:0019684">
    <property type="term" value="P:photosynthesis, light reaction"/>
    <property type="evidence" value="ECO:0007669"/>
    <property type="project" value="InterPro"/>
</dbReference>
<feature type="compositionally biased region" description="Basic and acidic residues" evidence="1">
    <location>
        <begin position="153"/>
        <end position="178"/>
    </location>
</feature>
<name>A0AAE3ZAR8_9ACTN</name>
<dbReference type="Proteomes" id="UP001180845">
    <property type="component" value="Unassembled WGS sequence"/>
</dbReference>
<dbReference type="SUPFAM" id="SSF50346">
    <property type="entry name" value="PRC-barrel domain"/>
    <property type="match status" value="1"/>
</dbReference>